<evidence type="ECO:0000313" key="1">
    <source>
        <dbReference type="EMBL" id="OWF40706.1"/>
    </source>
</evidence>
<proteinExistence type="predicted"/>
<dbReference type="OrthoDB" id="6122456at2759"/>
<organism evidence="1 2">
    <name type="scientific">Mizuhopecten yessoensis</name>
    <name type="common">Japanese scallop</name>
    <name type="synonym">Patinopecten yessoensis</name>
    <dbReference type="NCBI Taxonomy" id="6573"/>
    <lineage>
        <taxon>Eukaryota</taxon>
        <taxon>Metazoa</taxon>
        <taxon>Spiralia</taxon>
        <taxon>Lophotrochozoa</taxon>
        <taxon>Mollusca</taxon>
        <taxon>Bivalvia</taxon>
        <taxon>Autobranchia</taxon>
        <taxon>Pteriomorphia</taxon>
        <taxon>Pectinida</taxon>
        <taxon>Pectinoidea</taxon>
        <taxon>Pectinidae</taxon>
        <taxon>Mizuhopecten</taxon>
    </lineage>
</organism>
<reference evidence="1 2" key="1">
    <citation type="journal article" date="2017" name="Nat. Ecol. Evol.">
        <title>Scallop genome provides insights into evolution of bilaterian karyotype and development.</title>
        <authorList>
            <person name="Wang S."/>
            <person name="Zhang J."/>
            <person name="Jiao W."/>
            <person name="Li J."/>
            <person name="Xun X."/>
            <person name="Sun Y."/>
            <person name="Guo X."/>
            <person name="Huan P."/>
            <person name="Dong B."/>
            <person name="Zhang L."/>
            <person name="Hu X."/>
            <person name="Sun X."/>
            <person name="Wang J."/>
            <person name="Zhao C."/>
            <person name="Wang Y."/>
            <person name="Wang D."/>
            <person name="Huang X."/>
            <person name="Wang R."/>
            <person name="Lv J."/>
            <person name="Li Y."/>
            <person name="Zhang Z."/>
            <person name="Liu B."/>
            <person name="Lu W."/>
            <person name="Hui Y."/>
            <person name="Liang J."/>
            <person name="Zhou Z."/>
            <person name="Hou R."/>
            <person name="Li X."/>
            <person name="Liu Y."/>
            <person name="Li H."/>
            <person name="Ning X."/>
            <person name="Lin Y."/>
            <person name="Zhao L."/>
            <person name="Xing Q."/>
            <person name="Dou J."/>
            <person name="Li Y."/>
            <person name="Mao J."/>
            <person name="Guo H."/>
            <person name="Dou H."/>
            <person name="Li T."/>
            <person name="Mu C."/>
            <person name="Jiang W."/>
            <person name="Fu Q."/>
            <person name="Fu X."/>
            <person name="Miao Y."/>
            <person name="Liu J."/>
            <person name="Yu Q."/>
            <person name="Li R."/>
            <person name="Liao H."/>
            <person name="Li X."/>
            <person name="Kong Y."/>
            <person name="Jiang Z."/>
            <person name="Chourrout D."/>
            <person name="Li R."/>
            <person name="Bao Z."/>
        </authorList>
    </citation>
    <scope>NUCLEOTIDE SEQUENCE [LARGE SCALE GENOMIC DNA]</scope>
    <source>
        <strain evidence="1 2">PY_sf001</strain>
    </source>
</reference>
<protein>
    <submittedName>
        <fullName evidence="1">Uncharacterized protein</fullName>
    </submittedName>
</protein>
<gene>
    <name evidence="1" type="ORF">KP79_PYT25090</name>
</gene>
<keyword evidence="2" id="KW-1185">Reference proteome</keyword>
<name>A0A210PW58_MIZYE</name>
<dbReference type="EMBL" id="NEDP02005456">
    <property type="protein sequence ID" value="OWF40706.1"/>
    <property type="molecule type" value="Genomic_DNA"/>
</dbReference>
<evidence type="ECO:0000313" key="2">
    <source>
        <dbReference type="Proteomes" id="UP000242188"/>
    </source>
</evidence>
<dbReference type="Proteomes" id="UP000242188">
    <property type="component" value="Unassembled WGS sequence"/>
</dbReference>
<comment type="caution">
    <text evidence="1">The sequence shown here is derived from an EMBL/GenBank/DDBJ whole genome shotgun (WGS) entry which is preliminary data.</text>
</comment>
<accession>A0A210PW58</accession>
<sequence>MPGSTKKERQTIKKRFTCDLAARCQAELYHLYDRHCGSLIPLQRAAHGVKGAIVKCYQGVHCECRTKSLVYAGKERNNWLTDNIYLPSDFKVSGGEATVSKILMEKVDARLGDSVLEKTLWNLTTQKVESVNRRLMRSLPSSVNFTRNFSGRAHRAVYSVNHGPGTAIKELCSGVGSPITAGSSVSKDLDKEQKRHLYNKARSQSLRCKIQKRNKRHKIFKLHDCKIDEEIYVKDRVMIEKKK</sequence>
<dbReference type="AlphaFoldDB" id="A0A210PW58"/>